<dbReference type="EMBL" id="CP151651">
    <property type="protein sequence ID" value="WZP05391.1"/>
    <property type="molecule type" value="Genomic_DNA"/>
</dbReference>
<organism evidence="2 3">
    <name type="scientific">Cytobacillus pseudoceanisediminis</name>
    <dbReference type="NCBI Taxonomy" id="3051614"/>
    <lineage>
        <taxon>Bacteria</taxon>
        <taxon>Bacillati</taxon>
        <taxon>Bacillota</taxon>
        <taxon>Bacilli</taxon>
        <taxon>Bacillales</taxon>
        <taxon>Bacillaceae</taxon>
        <taxon>Cytobacillus</taxon>
    </lineage>
</organism>
<dbReference type="InterPro" id="IPR002933">
    <property type="entry name" value="Peptidase_M20"/>
</dbReference>
<evidence type="ECO:0000313" key="2">
    <source>
        <dbReference type="EMBL" id="WZP05391.1"/>
    </source>
</evidence>
<dbReference type="SUPFAM" id="SSF53187">
    <property type="entry name" value="Zn-dependent exopeptidases"/>
    <property type="match status" value="1"/>
</dbReference>
<proteinExistence type="predicted"/>
<evidence type="ECO:0000256" key="1">
    <source>
        <dbReference type="SAM" id="MobiDB-lite"/>
    </source>
</evidence>
<sequence>MKINGERKGGGSDAAYTSTEGVPTVDGMGPLGEFSHSETDEYIDLKTFPKRTALLASTIERLSKLG</sequence>
<dbReference type="Proteomes" id="UP001472074">
    <property type="component" value="Chromosome"/>
</dbReference>
<feature type="region of interest" description="Disordered" evidence="1">
    <location>
        <begin position="1"/>
        <end position="34"/>
    </location>
</feature>
<reference evidence="2 3" key="1">
    <citation type="submission" date="2024-04" db="EMBL/GenBank/DDBJ databases">
        <title>Screening of coral probiotics and analysis of their probiotic properties.</title>
        <authorList>
            <person name="Wang S."/>
        </authorList>
    </citation>
    <scope>NUCLEOTIDE SEQUENCE [LARGE SCALE GENOMIC DNA]</scope>
    <source>
        <strain evidence="2 3">GXU-Z9</strain>
    </source>
</reference>
<keyword evidence="3" id="KW-1185">Reference proteome</keyword>
<evidence type="ECO:0000313" key="3">
    <source>
        <dbReference type="Proteomes" id="UP001472074"/>
    </source>
</evidence>
<dbReference type="RefSeq" id="WP_226280733.1">
    <property type="nucleotide sequence ID" value="NZ_CP151651.1"/>
</dbReference>
<protein>
    <submittedName>
        <fullName evidence="2">M20/M25/M40 family metallo-hydrolase</fullName>
    </submittedName>
</protein>
<dbReference type="Gene3D" id="3.40.630.10">
    <property type="entry name" value="Zn peptidases"/>
    <property type="match status" value="1"/>
</dbReference>
<feature type="compositionally biased region" description="Basic and acidic residues" evidence="1">
    <location>
        <begin position="1"/>
        <end position="10"/>
    </location>
</feature>
<dbReference type="Pfam" id="PF01546">
    <property type="entry name" value="Peptidase_M20"/>
    <property type="match status" value="1"/>
</dbReference>
<gene>
    <name evidence="2" type="ORF">AADC60_14880</name>
</gene>
<name>A0ABZ2ZCC5_9BACI</name>
<accession>A0ABZ2ZCC5</accession>